<evidence type="ECO:0000256" key="4">
    <source>
        <dbReference type="ARBA" id="ARBA00022691"/>
    </source>
</evidence>
<dbReference type="GO" id="GO:0008168">
    <property type="term" value="F:methyltransferase activity"/>
    <property type="evidence" value="ECO:0007669"/>
    <property type="project" value="UniProtKB-UniRule"/>
</dbReference>
<dbReference type="EMBL" id="JAPZVP010000017">
    <property type="protein sequence ID" value="MDA1361906.1"/>
    <property type="molecule type" value="Genomic_DNA"/>
</dbReference>
<dbReference type="GO" id="GO:0032259">
    <property type="term" value="P:methylation"/>
    <property type="evidence" value="ECO:0007669"/>
    <property type="project" value="UniProtKB-KW"/>
</dbReference>
<comment type="catalytic activity">
    <reaction evidence="5">
        <text>Co-precorrin-5B + S-adenosyl-L-methionine = Co-precorrin-6A + S-adenosyl-L-homocysteine</text>
        <dbReference type="Rhea" id="RHEA:26285"/>
        <dbReference type="ChEBI" id="CHEBI:57856"/>
        <dbReference type="ChEBI" id="CHEBI:59789"/>
        <dbReference type="ChEBI" id="CHEBI:60063"/>
        <dbReference type="ChEBI" id="CHEBI:60064"/>
        <dbReference type="EC" id="2.1.1.195"/>
    </reaction>
</comment>
<dbReference type="GO" id="GO:0019251">
    <property type="term" value="P:anaerobic cobalamin biosynthetic process"/>
    <property type="evidence" value="ECO:0007669"/>
    <property type="project" value="UniProtKB-UniRule"/>
</dbReference>
<comment type="caution">
    <text evidence="7">The sequence shown here is derived from an EMBL/GenBank/DDBJ whole genome shotgun (WGS) entry which is preliminary data.</text>
</comment>
<name>A0A9X3PD25_9ACTN</name>
<protein>
    <recommendedName>
        <fullName evidence="5">Cobalt-precorrin-5B C(1)-methyltransferase</fullName>
        <ecNumber evidence="5">2.1.1.195</ecNumber>
    </recommendedName>
    <alternativeName>
        <fullName evidence="5">Cobalt-precorrin-6A synthase</fullName>
    </alternativeName>
</protein>
<reference evidence="7" key="1">
    <citation type="submission" date="2022-12" db="EMBL/GenBank/DDBJ databases">
        <title>Gycomyces niveus sp.nov.,a novel actinomycete isolated from soil in Shouguan.</title>
        <authorList>
            <person name="Yang X."/>
        </authorList>
    </citation>
    <scope>NUCLEOTIDE SEQUENCE</scope>
    <source>
        <strain evidence="7">NEAU-A15</strain>
    </source>
</reference>
<proteinExistence type="inferred from homology"/>
<evidence type="ECO:0000256" key="2">
    <source>
        <dbReference type="ARBA" id="ARBA00022603"/>
    </source>
</evidence>
<dbReference type="Gene3D" id="3.30.2110.10">
    <property type="entry name" value="CbiD-like"/>
    <property type="match status" value="1"/>
</dbReference>
<dbReference type="Proteomes" id="UP001146067">
    <property type="component" value="Unassembled WGS sequence"/>
</dbReference>
<comment type="function">
    <text evidence="5">Catalyzes the methylation of C-1 in cobalt-precorrin-5B to form cobalt-precorrin-6A.</text>
</comment>
<dbReference type="PANTHER" id="PTHR35863">
    <property type="entry name" value="COBALT-PRECORRIN-5B C(1)-METHYLTRANSFERASE"/>
    <property type="match status" value="1"/>
</dbReference>
<dbReference type="NCBIfam" id="TIGR00312">
    <property type="entry name" value="cbiD"/>
    <property type="match status" value="1"/>
</dbReference>
<evidence type="ECO:0000256" key="1">
    <source>
        <dbReference type="ARBA" id="ARBA00022573"/>
    </source>
</evidence>
<dbReference type="Pfam" id="PF01888">
    <property type="entry name" value="CbiD"/>
    <property type="match status" value="1"/>
</dbReference>
<comment type="pathway">
    <text evidence="5">Cofactor biosynthesis; adenosylcobalamin biosynthesis; cob(II)yrinate a,c-diamide from sirohydrochlorin (anaerobic route): step 6/10.</text>
</comment>
<sequence length="429" mass="44755">MSEGPARSFPSRLPKRAKAGPVHVDRASPPPSAPRDLVEPDLPRTAKIRDGKALRTGFTTGACATAAAKAAILLLATGKRSSTVDVWLPVGRRVEFAVDRCETLGDAAEAVVVKDAGDDPDVTNGAHLTATVAWSDEPGVHLYGGDGVGVVTRPGLGLEVGGPAINGTPRQMIRITVEEVCDPYRDRGVDVVVSVPEGEQMAKRTTNARLGILGGISILGTTGIVRPFSTAAWRASVLQAVDVMAAANLDTCVLTTGGRTERAAIGLMPGLDEVCFTEVGDFTGAAVERCVYAGLRRLVFVGMAGKLAKLGAGVMMTHYTKSRVDTGYLAEVTARAGGDAALVAAVGEANTGRHAYELWSQRGLLTAAGDTLCDDVAINLAAWARHCGGELEVDAVLVDFDDLNPVAWSTRAPERLAATGTDPALWARP</sequence>
<dbReference type="PANTHER" id="PTHR35863:SF1">
    <property type="entry name" value="COBALT-PRECORRIN-5B C(1)-METHYLTRANSFERASE"/>
    <property type="match status" value="1"/>
</dbReference>
<evidence type="ECO:0000256" key="6">
    <source>
        <dbReference type="SAM" id="MobiDB-lite"/>
    </source>
</evidence>
<dbReference type="InterPro" id="IPR036074">
    <property type="entry name" value="CbiD_sf"/>
</dbReference>
<dbReference type="EC" id="2.1.1.195" evidence="5"/>
<feature type="region of interest" description="Disordered" evidence="6">
    <location>
        <begin position="1"/>
        <end position="44"/>
    </location>
</feature>
<dbReference type="InterPro" id="IPR002748">
    <property type="entry name" value="CbiD"/>
</dbReference>
<keyword evidence="3 5" id="KW-0808">Transferase</keyword>
<evidence type="ECO:0000256" key="3">
    <source>
        <dbReference type="ARBA" id="ARBA00022679"/>
    </source>
</evidence>
<organism evidence="7 8">
    <name type="scientific">Glycomyces luteolus</name>
    <dbReference type="NCBI Taxonomy" id="2670330"/>
    <lineage>
        <taxon>Bacteria</taxon>
        <taxon>Bacillati</taxon>
        <taxon>Actinomycetota</taxon>
        <taxon>Actinomycetes</taxon>
        <taxon>Glycomycetales</taxon>
        <taxon>Glycomycetaceae</taxon>
        <taxon>Glycomyces</taxon>
    </lineage>
</organism>
<dbReference type="NCBIfam" id="NF000849">
    <property type="entry name" value="PRK00075.1-1"/>
    <property type="match status" value="1"/>
</dbReference>
<dbReference type="HAMAP" id="MF_00787">
    <property type="entry name" value="CbiD"/>
    <property type="match status" value="1"/>
</dbReference>
<keyword evidence="2 5" id="KW-0489">Methyltransferase</keyword>
<keyword evidence="8" id="KW-1185">Reference proteome</keyword>
<dbReference type="SUPFAM" id="SSF111342">
    <property type="entry name" value="CbiD-like"/>
    <property type="match status" value="1"/>
</dbReference>
<evidence type="ECO:0000313" key="8">
    <source>
        <dbReference type="Proteomes" id="UP001146067"/>
    </source>
</evidence>
<keyword evidence="1 5" id="KW-0169">Cobalamin biosynthesis</keyword>
<gene>
    <name evidence="5" type="primary">cbiD</name>
    <name evidence="7" type="ORF">O1R50_19925</name>
</gene>
<evidence type="ECO:0000256" key="5">
    <source>
        <dbReference type="HAMAP-Rule" id="MF_00787"/>
    </source>
</evidence>
<comment type="similarity">
    <text evidence="5">Belongs to the CbiD family.</text>
</comment>
<dbReference type="AlphaFoldDB" id="A0A9X3PD25"/>
<evidence type="ECO:0000313" key="7">
    <source>
        <dbReference type="EMBL" id="MDA1361906.1"/>
    </source>
</evidence>
<keyword evidence="4 5" id="KW-0949">S-adenosyl-L-methionine</keyword>
<accession>A0A9X3PD25</accession>